<proteinExistence type="predicted"/>
<dbReference type="EMBL" id="VNIQ01000006">
    <property type="protein sequence ID" value="TYQ02496.1"/>
    <property type="molecule type" value="Genomic_DNA"/>
</dbReference>
<name>A0A652YLL3_NOCGL</name>
<accession>A0A652YLL3</accession>
<sequence length="152" mass="16951">MTTHSDSAIVDETLGTFVRGHHILSDGVRLDDDYFSLTRNIDGRDVGFIAHSVDSDAVRGMLPRLHHVFDQLQRLHHQAVEAVVYEFSEDPPSTEELDDALRDLALDAVVVFPDNEVVLDLADTCGSHFMDGYWPAVRFNGDDNVVKVTVES</sequence>
<comment type="caution">
    <text evidence="1">The sequence shown here is derived from an EMBL/GenBank/DDBJ whole genome shotgun (WGS) entry which is preliminary data.</text>
</comment>
<organism evidence="1">
    <name type="scientific">Nocardia globerula</name>
    <dbReference type="NCBI Taxonomy" id="1818"/>
    <lineage>
        <taxon>Bacteria</taxon>
        <taxon>Bacillati</taxon>
        <taxon>Actinomycetota</taxon>
        <taxon>Actinomycetes</taxon>
        <taxon>Mycobacteriales</taxon>
        <taxon>Nocardiaceae</taxon>
        <taxon>Nocardia</taxon>
    </lineage>
</organism>
<evidence type="ECO:0000313" key="1">
    <source>
        <dbReference type="EMBL" id="TYQ02496.1"/>
    </source>
</evidence>
<protein>
    <submittedName>
        <fullName evidence="1">Uncharacterized protein</fullName>
    </submittedName>
</protein>
<dbReference type="AlphaFoldDB" id="A0A652YLL3"/>
<gene>
    <name evidence="1" type="ORF">FNL38_106316</name>
</gene>
<reference evidence="1" key="1">
    <citation type="submission" date="2019-07" db="EMBL/GenBank/DDBJ databases">
        <title>Genomic Encyclopedia of Type Strains, Phase IV (KMG-IV): sequencing the most valuable type-strain genomes for metagenomic binning, comparative biology and taxonomic classification.</title>
        <authorList>
            <person name="Goeker M."/>
        </authorList>
    </citation>
    <scope>NUCLEOTIDE SEQUENCE</scope>
    <source>
        <strain evidence="1">DSM 44596</strain>
    </source>
</reference>